<dbReference type="EMBL" id="CM024792">
    <property type="protein sequence ID" value="KAG8003312.1"/>
    <property type="molecule type" value="Genomic_DNA"/>
</dbReference>
<dbReference type="Proteomes" id="UP000805704">
    <property type="component" value="Chromosome 4"/>
</dbReference>
<evidence type="ECO:0000313" key="2">
    <source>
        <dbReference type="Proteomes" id="UP000805704"/>
    </source>
</evidence>
<accession>A0ACB7EN97</accession>
<organism evidence="1 2">
    <name type="scientific">Nibea albiflora</name>
    <name type="common">Yellow drum</name>
    <name type="synonym">Corvina albiflora</name>
    <dbReference type="NCBI Taxonomy" id="240163"/>
    <lineage>
        <taxon>Eukaryota</taxon>
        <taxon>Metazoa</taxon>
        <taxon>Chordata</taxon>
        <taxon>Craniata</taxon>
        <taxon>Vertebrata</taxon>
        <taxon>Euteleostomi</taxon>
        <taxon>Actinopterygii</taxon>
        <taxon>Neopterygii</taxon>
        <taxon>Teleostei</taxon>
        <taxon>Neoteleostei</taxon>
        <taxon>Acanthomorphata</taxon>
        <taxon>Eupercaria</taxon>
        <taxon>Sciaenidae</taxon>
        <taxon>Nibea</taxon>
    </lineage>
</organism>
<name>A0ACB7EN97_NIBAL</name>
<reference evidence="1" key="1">
    <citation type="submission" date="2020-04" db="EMBL/GenBank/DDBJ databases">
        <title>A chromosome-scale assembly and high-density genetic map of the yellow drum (Nibea albiflora) genome.</title>
        <authorList>
            <person name="Xu D."/>
            <person name="Zhang W."/>
            <person name="Chen R."/>
            <person name="Tan P."/>
            <person name="Wang L."/>
            <person name="Song H."/>
            <person name="Tian L."/>
            <person name="Zhu Q."/>
            <person name="Wang B."/>
        </authorList>
    </citation>
    <scope>NUCLEOTIDE SEQUENCE</scope>
    <source>
        <strain evidence="1">ZJHYS-2018</strain>
    </source>
</reference>
<gene>
    <name evidence="1" type="primary">GRIN3A</name>
    <name evidence="1" type="ORF">GBF38_018308</name>
</gene>
<protein>
    <submittedName>
        <fullName evidence="1">Glutamate receptor ionotropic</fullName>
    </submittedName>
</protein>
<sequence>MAAPLEVIVSSDSGSQLWNSTVFDLHSGSSLLSYRGGNSSARTLTVLGGHFHIKHFLSVAQDQLQQKLVCPGVVTCLTASPDGLFLAAAVSEAVYLWEVSTGKLLSVLSRHYQDVTCLKFTDDSSHFVSGGKDNLALVWSLSSVIQLDLSHTPEPRHVLSRHSLPITDLHCGLMGAQARVATASLDQTVKVWELSSGELLLSVLFDVEIMSVTFDPCEYFLFCGGSDGNIFQVSLCSQSLSRDKSFQSDNDGNQVFKGHRNLVTCLSVSMDGTLLLSGSHDESVRLWDIQSKQSIRCLTHKGPVTNAIIMAAPANMFLPDSRPAVPLPRFSRHLHTSEGDGGESGEVCVRLGLCTQEEEETYLQKSDRLNSLMNAMTDKQPKEQPPPLQQPVVVSAKREEKPEERQSDAECAGRMSFTSSSWSRSWSWTLRVFLLVQVLLVPPNILHPQPCRLLAQIGHSVRVGALLPAQRAARVRVQAALNRAAAAMSRDRDWDWDRDRDPDSYSERDRVNFLPYNLSLELVSRQPTAADPESLFRCVCQGVVVQGVSAVLAFPQTREELLQVDFLASFLEIPVLSVFEHGEPLRTQNRFHLQMVTGVPESGLSELLLTVLRRSGWKEGTAVLCQGWEESRGLLRILDGQNESESSWEGGGGATWHLRAVLNLTQSAHDDTQIHDFLSRHFRQNQASPASVLLFGADPQCAVAVLRSAQDLGLTLPMVHWVLGQPLSPDALHAIGLPLGLLAYGEVERKPLDFYIQDALQLVTKAIAAATTVRPDLALIQNMVNCYDKPNKHEVPSSGQYLSRFLANTSFSGLTGPVRVHEKWSQVLTLQRFHIWSLRRDALGQPTWVTVGSWEGGQLQVEDQGVWQGPKPHHRTEATGGRTRGRWRAGMPVMGTRVRVVTLVEHPFVFTRDVDDEGSCPAGQYCLDAGTNNSETLERLFREVAGGNSSYLPAEYSKCCYGYCIDLLEKLAEDLGFEFDLYIVGDGKYGAWKGGRWTGLVGDLLNGLADMAVTSFSINSARSRVIDFTSPFFSTSLGILVRSKDTAAPIGAFMWPLHWSMWVGIFLALHITALFLTLYEWKSPYGMTPHGRNRIRVFSYSSALNLCYAILFGRTVSSKTPKCWTGRFLMNLWAIFCLLVLSSYTANLAAVMVGEKTFEEVSGIHDAKLHHPSWGFRFGTVRESSAEDYMKKSFPEMHEYMRRFNEPTTPEGVATLKTDPPQLDAFIMDKALLDYEVSIDADCKLATVGKPFAIEGYGIGLPQNSPLSSNISEFISRYKSEGYMDLLHDKWYKVVPCGNRVFAVTETLQMGIRHFSGLFLLLCIGVGGALLTLAGEHGFYQLVLPHIRRRQNLKYWLHTSQKIHRALNMTYEDVKRQRAEKERSCNLQKSQPPPAPPVPPVPGASAKWNNETSKDATVAKDTRDFKRVHFNLETLNTRRLLARIATSDTKGGGAKSDVGGPTKLRVSNSQLCENGGPASFASLVLSLPSPSSSFPKPNTLAPPSVVPTTLSSATVTPSTVTTPAITIIPPQPGELQELQAQIEQMREKLRTALARRAEIQTTLAKPVATVTNSPPPVTTATTSAMTMTETSITVGPVTSLPTNTKCKTTMTDPPHRVLSKVQPLHSSRTNQRR</sequence>
<keyword evidence="1" id="KW-0675">Receptor</keyword>
<evidence type="ECO:0000313" key="1">
    <source>
        <dbReference type="EMBL" id="KAG8003312.1"/>
    </source>
</evidence>
<proteinExistence type="predicted"/>
<keyword evidence="2" id="KW-1185">Reference proteome</keyword>
<comment type="caution">
    <text evidence="1">The sequence shown here is derived from an EMBL/GenBank/DDBJ whole genome shotgun (WGS) entry which is preliminary data.</text>
</comment>